<keyword evidence="2" id="KW-1185">Reference proteome</keyword>
<dbReference type="Proteomes" id="UP000571017">
    <property type="component" value="Unassembled WGS sequence"/>
</dbReference>
<dbReference type="InterPro" id="IPR037208">
    <property type="entry name" value="Spo0E-like_sf"/>
</dbReference>
<dbReference type="GO" id="GO:0043937">
    <property type="term" value="P:regulation of sporulation"/>
    <property type="evidence" value="ECO:0007669"/>
    <property type="project" value="InterPro"/>
</dbReference>
<reference evidence="1 2" key="1">
    <citation type="journal article" date="2004" name="Extremophiles">
        <title>Halobacillus locisalis sp. nov., a halophilic bacterium isolated from a marine solar saltern of the Yellow Sea in Korea.</title>
        <authorList>
            <person name="Yoon J.H."/>
            <person name="Kang K.H."/>
            <person name="Oh T.K."/>
            <person name="Park Y.H."/>
        </authorList>
    </citation>
    <scope>NUCLEOTIDE SEQUENCE [LARGE SCALE GENOMIC DNA]</scope>
    <source>
        <strain evidence="1 2">KCTC 3788</strain>
    </source>
</reference>
<evidence type="ECO:0000313" key="2">
    <source>
        <dbReference type="Proteomes" id="UP000571017"/>
    </source>
</evidence>
<dbReference type="InterPro" id="IPR036638">
    <property type="entry name" value="HLH_DNA-bd_sf"/>
</dbReference>
<dbReference type="GO" id="GO:0046983">
    <property type="term" value="F:protein dimerization activity"/>
    <property type="evidence" value="ECO:0007669"/>
    <property type="project" value="InterPro"/>
</dbReference>
<dbReference type="AlphaFoldDB" id="A0A838CVI6"/>
<proteinExistence type="predicted"/>
<evidence type="ECO:0000313" key="1">
    <source>
        <dbReference type="EMBL" id="MBA2175931.1"/>
    </source>
</evidence>
<dbReference type="EMBL" id="JACEFG010000003">
    <property type="protein sequence ID" value="MBA2175931.1"/>
    <property type="molecule type" value="Genomic_DNA"/>
</dbReference>
<name>A0A838CVI6_9BACI</name>
<sequence>MYTLHHHVEESYYSVNGLEKKIEETRKKMYDSYLSEQDYDQVLRFSQELDRLLNKWTELKSPQVNR</sequence>
<gene>
    <name evidence="1" type="ORF">H0266_13620</name>
</gene>
<dbReference type="SUPFAM" id="SSF140500">
    <property type="entry name" value="BAS1536-like"/>
    <property type="match status" value="1"/>
</dbReference>
<protein>
    <submittedName>
        <fullName evidence="1">Aspartyl-phosphate phosphatase Spo0E family protein</fullName>
    </submittedName>
</protein>
<accession>A0A838CVI6</accession>
<dbReference type="Pfam" id="PF09388">
    <property type="entry name" value="SpoOE-like"/>
    <property type="match status" value="1"/>
</dbReference>
<comment type="caution">
    <text evidence="1">The sequence shown here is derived from an EMBL/GenBank/DDBJ whole genome shotgun (WGS) entry which is preliminary data.</text>
</comment>
<dbReference type="InterPro" id="IPR018540">
    <property type="entry name" value="Spo0E-like"/>
</dbReference>
<organism evidence="1 2">
    <name type="scientific">Halobacillus locisalis</name>
    <dbReference type="NCBI Taxonomy" id="220753"/>
    <lineage>
        <taxon>Bacteria</taxon>
        <taxon>Bacillati</taxon>
        <taxon>Bacillota</taxon>
        <taxon>Bacilli</taxon>
        <taxon>Bacillales</taxon>
        <taxon>Bacillaceae</taxon>
        <taxon>Halobacillus</taxon>
    </lineage>
</organism>
<dbReference type="Gene3D" id="4.10.280.10">
    <property type="entry name" value="Helix-loop-helix DNA-binding domain"/>
    <property type="match status" value="1"/>
</dbReference>